<evidence type="ECO:0000256" key="10">
    <source>
        <dbReference type="SAM" id="Phobius"/>
    </source>
</evidence>
<keyword evidence="6" id="KW-0808">Transferase</keyword>
<dbReference type="eggNOG" id="COG2205">
    <property type="taxonomic scope" value="Bacteria"/>
</dbReference>
<dbReference type="HOGENOM" id="CLU_000445_89_27_5"/>
<dbReference type="Pfam" id="PF00512">
    <property type="entry name" value="HisKA"/>
    <property type="match status" value="1"/>
</dbReference>
<dbReference type="SUPFAM" id="SSF47384">
    <property type="entry name" value="Homodimeric domain of signal transducing histidine kinase"/>
    <property type="match status" value="1"/>
</dbReference>
<evidence type="ECO:0000256" key="8">
    <source>
        <dbReference type="ARBA" id="ARBA00022777"/>
    </source>
</evidence>
<dbReference type="EC" id="2.7.13.3" evidence="3"/>
<keyword evidence="14" id="KW-1185">Reference proteome</keyword>
<feature type="transmembrane region" description="Helical" evidence="10">
    <location>
        <begin position="148"/>
        <end position="168"/>
    </location>
</feature>
<accession>I3TN57</accession>
<dbReference type="KEGG" id="tmo:TMO_2357"/>
<sequence>MSMPVLAAVRGRLFWKILFGFGVTFFLMVQTLWVAIQLFDDPPRPIMRLFEDRLAPVEVASAAAALETGGLPALQRMVAAWPADERAGLMVRPADAGAVPDPAVLRRDDVLIRHALAPDGTVWQLSRDLSDLRIPPRPGGPFKMPPEIILLGVVGGLVFSAALARYLIRPILRLRRGFDDMAGGDLGVRLGPAMGRRRDELADLARDFDVMAARLEQTVAARDRLLHDVSHELRSPLARLHMAVGLVRQSPDRVAVTLDRLELETARLDTLVGELLTLSRVENDAPRREDYFDLHGLVASVVADARFEAGPAGVTVESHVTPAASLAAGAMLIKGSAELMRRAVENIIRNALKFSPAGGVVSVSVDVDERAHRHVLRVRDRGPGVPAEMLGSIFEPFVRGPDGSRGQGYGLGLAIARRTVEAHGGRIAAANRRSGGLEMTVTLPWTMTA</sequence>
<dbReference type="SUPFAM" id="SSF158472">
    <property type="entry name" value="HAMP domain-like"/>
    <property type="match status" value="1"/>
</dbReference>
<proteinExistence type="predicted"/>
<feature type="domain" description="HAMP" evidence="12">
    <location>
        <begin position="165"/>
        <end position="220"/>
    </location>
</feature>
<dbReference type="SMART" id="SM00387">
    <property type="entry name" value="HATPase_c"/>
    <property type="match status" value="1"/>
</dbReference>
<evidence type="ECO:0000256" key="9">
    <source>
        <dbReference type="ARBA" id="ARBA00022840"/>
    </source>
</evidence>
<dbReference type="GO" id="GO:0005524">
    <property type="term" value="F:ATP binding"/>
    <property type="evidence" value="ECO:0007669"/>
    <property type="project" value="UniProtKB-KW"/>
</dbReference>
<dbReference type="CDD" id="cd00082">
    <property type="entry name" value="HisKA"/>
    <property type="match status" value="1"/>
</dbReference>
<reference evidence="13 14" key="1">
    <citation type="journal article" date="2012" name="J. Am. Chem. Soc.">
        <title>Bacterial biosynthesis and maturation of the didemnin anti-cancer agents.</title>
        <authorList>
            <person name="Xu Y."/>
            <person name="Kersten R.D."/>
            <person name="Nam S.J."/>
            <person name="Lu L."/>
            <person name="Al-Suwailem A.M."/>
            <person name="Zheng H."/>
            <person name="Fenical W."/>
            <person name="Dorrestein P.C."/>
            <person name="Moore B.S."/>
            <person name="Qian P.Y."/>
        </authorList>
    </citation>
    <scope>NUCLEOTIDE SEQUENCE [LARGE SCALE GENOMIC DNA]</scope>
    <source>
        <strain evidence="13 14">KA081020-065</strain>
    </source>
</reference>
<keyword evidence="10" id="KW-0812">Transmembrane</keyword>
<keyword evidence="10" id="KW-0472">Membrane</keyword>
<dbReference type="EMBL" id="CP003236">
    <property type="protein sequence ID" value="AFK54195.1"/>
    <property type="molecule type" value="Genomic_DNA"/>
</dbReference>
<dbReference type="PANTHER" id="PTHR44936:SF10">
    <property type="entry name" value="SENSOR PROTEIN RSTB"/>
    <property type="match status" value="1"/>
</dbReference>
<feature type="domain" description="Histidine kinase" evidence="11">
    <location>
        <begin position="228"/>
        <end position="447"/>
    </location>
</feature>
<dbReference type="InterPro" id="IPR005467">
    <property type="entry name" value="His_kinase_dom"/>
</dbReference>
<evidence type="ECO:0000313" key="13">
    <source>
        <dbReference type="EMBL" id="AFK54195.1"/>
    </source>
</evidence>
<dbReference type="PATRIC" id="fig|1110502.3.peg.2422"/>
<dbReference type="Gene3D" id="1.10.287.130">
    <property type="match status" value="1"/>
</dbReference>
<dbReference type="PANTHER" id="PTHR44936">
    <property type="entry name" value="SENSOR PROTEIN CREC"/>
    <property type="match status" value="1"/>
</dbReference>
<dbReference type="AlphaFoldDB" id="I3TN57"/>
<dbReference type="PROSITE" id="PS50109">
    <property type="entry name" value="HIS_KIN"/>
    <property type="match status" value="1"/>
</dbReference>
<organism evidence="13 14">
    <name type="scientific">Tistrella mobilis (strain KA081020-065)</name>
    <dbReference type="NCBI Taxonomy" id="1110502"/>
    <lineage>
        <taxon>Bacteria</taxon>
        <taxon>Pseudomonadati</taxon>
        <taxon>Pseudomonadota</taxon>
        <taxon>Alphaproteobacteria</taxon>
        <taxon>Geminicoccales</taxon>
        <taxon>Geminicoccaceae</taxon>
        <taxon>Tistrella</taxon>
    </lineage>
</organism>
<comment type="subcellular location">
    <subcellularLocation>
        <location evidence="2">Cell membrane</location>
        <topology evidence="2">Multi-pass membrane protein</topology>
    </subcellularLocation>
</comment>
<dbReference type="Gene3D" id="6.10.340.10">
    <property type="match status" value="1"/>
</dbReference>
<keyword evidence="4" id="KW-1003">Cell membrane</keyword>
<dbReference type="InterPro" id="IPR036097">
    <property type="entry name" value="HisK_dim/P_sf"/>
</dbReference>
<dbReference type="CDD" id="cd06225">
    <property type="entry name" value="HAMP"/>
    <property type="match status" value="1"/>
</dbReference>
<dbReference type="GO" id="GO:0000155">
    <property type="term" value="F:phosphorelay sensor kinase activity"/>
    <property type="evidence" value="ECO:0007669"/>
    <property type="project" value="InterPro"/>
</dbReference>
<dbReference type="InterPro" id="IPR003594">
    <property type="entry name" value="HATPase_dom"/>
</dbReference>
<protein>
    <recommendedName>
        <fullName evidence="3">histidine kinase</fullName>
        <ecNumber evidence="3">2.7.13.3</ecNumber>
    </recommendedName>
</protein>
<dbReference type="SMART" id="SM00388">
    <property type="entry name" value="HisKA"/>
    <property type="match status" value="1"/>
</dbReference>
<dbReference type="STRING" id="1110502.TMO_2357"/>
<keyword evidence="10" id="KW-1133">Transmembrane helix</keyword>
<dbReference type="RefSeq" id="WP_014745872.1">
    <property type="nucleotide sequence ID" value="NC_017956.1"/>
</dbReference>
<keyword evidence="9" id="KW-0067">ATP-binding</keyword>
<dbReference type="SMART" id="SM00304">
    <property type="entry name" value="HAMP"/>
    <property type="match status" value="1"/>
</dbReference>
<dbReference type="PROSITE" id="PS50885">
    <property type="entry name" value="HAMP"/>
    <property type="match status" value="1"/>
</dbReference>
<dbReference type="Pfam" id="PF00672">
    <property type="entry name" value="HAMP"/>
    <property type="match status" value="1"/>
</dbReference>
<keyword evidence="8" id="KW-0418">Kinase</keyword>
<evidence type="ECO:0000256" key="3">
    <source>
        <dbReference type="ARBA" id="ARBA00012438"/>
    </source>
</evidence>
<evidence type="ECO:0000313" key="14">
    <source>
        <dbReference type="Proteomes" id="UP000005258"/>
    </source>
</evidence>
<evidence type="ECO:0000256" key="4">
    <source>
        <dbReference type="ARBA" id="ARBA00022475"/>
    </source>
</evidence>
<dbReference type="InterPro" id="IPR004358">
    <property type="entry name" value="Sig_transdc_His_kin-like_C"/>
</dbReference>
<evidence type="ECO:0000256" key="1">
    <source>
        <dbReference type="ARBA" id="ARBA00000085"/>
    </source>
</evidence>
<keyword evidence="5" id="KW-0597">Phosphoprotein</keyword>
<evidence type="ECO:0000256" key="7">
    <source>
        <dbReference type="ARBA" id="ARBA00022741"/>
    </source>
</evidence>
<name>I3TN57_TISMK</name>
<dbReference type="CDD" id="cd00075">
    <property type="entry name" value="HATPase"/>
    <property type="match status" value="1"/>
</dbReference>
<evidence type="ECO:0000256" key="5">
    <source>
        <dbReference type="ARBA" id="ARBA00022553"/>
    </source>
</evidence>
<evidence type="ECO:0000256" key="2">
    <source>
        <dbReference type="ARBA" id="ARBA00004651"/>
    </source>
</evidence>
<dbReference type="InterPro" id="IPR003660">
    <property type="entry name" value="HAMP_dom"/>
</dbReference>
<evidence type="ECO:0000256" key="6">
    <source>
        <dbReference type="ARBA" id="ARBA00022679"/>
    </source>
</evidence>
<dbReference type="Gene3D" id="3.30.565.10">
    <property type="entry name" value="Histidine kinase-like ATPase, C-terminal domain"/>
    <property type="match status" value="1"/>
</dbReference>
<dbReference type="InterPro" id="IPR003661">
    <property type="entry name" value="HisK_dim/P_dom"/>
</dbReference>
<evidence type="ECO:0000259" key="11">
    <source>
        <dbReference type="PROSITE" id="PS50109"/>
    </source>
</evidence>
<keyword evidence="7" id="KW-0547">Nucleotide-binding</keyword>
<dbReference type="Proteomes" id="UP000005258">
    <property type="component" value="Chromosome"/>
</dbReference>
<evidence type="ECO:0000259" key="12">
    <source>
        <dbReference type="PROSITE" id="PS50885"/>
    </source>
</evidence>
<dbReference type="PRINTS" id="PR00344">
    <property type="entry name" value="BCTRLSENSOR"/>
</dbReference>
<dbReference type="InterPro" id="IPR036890">
    <property type="entry name" value="HATPase_C_sf"/>
</dbReference>
<feature type="transmembrane region" description="Helical" evidence="10">
    <location>
        <begin position="13"/>
        <end position="36"/>
    </location>
</feature>
<dbReference type="InterPro" id="IPR050980">
    <property type="entry name" value="2C_sensor_his_kinase"/>
</dbReference>
<dbReference type="Pfam" id="PF02518">
    <property type="entry name" value="HATPase_c"/>
    <property type="match status" value="1"/>
</dbReference>
<dbReference type="GO" id="GO:0005886">
    <property type="term" value="C:plasma membrane"/>
    <property type="evidence" value="ECO:0007669"/>
    <property type="project" value="UniProtKB-SubCell"/>
</dbReference>
<gene>
    <name evidence="13" type="primary">cpxA</name>
    <name evidence="13" type="ordered locus">TMO_2357</name>
</gene>
<comment type="catalytic activity">
    <reaction evidence="1">
        <text>ATP + protein L-histidine = ADP + protein N-phospho-L-histidine.</text>
        <dbReference type="EC" id="2.7.13.3"/>
    </reaction>
</comment>
<dbReference type="SUPFAM" id="SSF55874">
    <property type="entry name" value="ATPase domain of HSP90 chaperone/DNA topoisomerase II/histidine kinase"/>
    <property type="match status" value="1"/>
</dbReference>